<dbReference type="Proteomes" id="UP000887561">
    <property type="component" value="Unplaced"/>
</dbReference>
<feature type="transmembrane region" description="Helical" evidence="1">
    <location>
        <begin position="64"/>
        <end position="88"/>
    </location>
</feature>
<name>A0A915MYY0_MELJA</name>
<evidence type="ECO:0000313" key="3">
    <source>
        <dbReference type="WBParaSite" id="scaffold5705_cov172.g9864"/>
    </source>
</evidence>
<dbReference type="InterPro" id="IPR019421">
    <property type="entry name" value="7TM_GPCR_serpentine_rcpt_Srd"/>
</dbReference>
<evidence type="ECO:0000313" key="2">
    <source>
        <dbReference type="Proteomes" id="UP000887561"/>
    </source>
</evidence>
<feature type="transmembrane region" description="Helical" evidence="1">
    <location>
        <begin position="33"/>
        <end position="52"/>
    </location>
</feature>
<keyword evidence="1" id="KW-0812">Transmembrane</keyword>
<organism evidence="2 3">
    <name type="scientific">Meloidogyne javanica</name>
    <name type="common">Root-knot nematode worm</name>
    <dbReference type="NCBI Taxonomy" id="6303"/>
    <lineage>
        <taxon>Eukaryota</taxon>
        <taxon>Metazoa</taxon>
        <taxon>Ecdysozoa</taxon>
        <taxon>Nematoda</taxon>
        <taxon>Chromadorea</taxon>
        <taxon>Rhabditida</taxon>
        <taxon>Tylenchina</taxon>
        <taxon>Tylenchomorpha</taxon>
        <taxon>Tylenchoidea</taxon>
        <taxon>Meloidogynidae</taxon>
        <taxon>Meloidogyninae</taxon>
        <taxon>Meloidogyne</taxon>
        <taxon>Meloidogyne incognita group</taxon>
    </lineage>
</organism>
<keyword evidence="1" id="KW-1133">Transmembrane helix</keyword>
<feature type="transmembrane region" description="Helical" evidence="1">
    <location>
        <begin position="108"/>
        <end position="128"/>
    </location>
</feature>
<dbReference type="PANTHER" id="PTHR22943:SF248">
    <property type="entry name" value="SEVEN TM RECEPTOR"/>
    <property type="match status" value="1"/>
</dbReference>
<evidence type="ECO:0000256" key="1">
    <source>
        <dbReference type="SAM" id="Phobius"/>
    </source>
</evidence>
<dbReference type="Pfam" id="PF10317">
    <property type="entry name" value="7TM_GPCR_Srd"/>
    <property type="match status" value="1"/>
</dbReference>
<feature type="transmembrane region" description="Helical" evidence="1">
    <location>
        <begin position="242"/>
        <end position="262"/>
    </location>
</feature>
<accession>A0A915MYY0</accession>
<feature type="transmembrane region" description="Helical" evidence="1">
    <location>
        <begin position="282"/>
        <end position="300"/>
    </location>
</feature>
<sequence>MNDSTSLSEEVKGDYLFFSTKDPIRTVYTVLDSFVLVIGLSMNSLLIYLIRTKTAAGMEIYKKLLYMSCFMDLIVSFWTFIVQPIPVISHGYRTVLMNGIFRKSSQPIRYAVYLIWVQMLIFFLITTITQYAYRFCILCRNGVVSLKFFGWLTFGQTCLFFAHGYLLAWADYPREGEKVFMKEIREKIMEESGLTDVEFISFVNARNFRWLVHLVIMGIIVPEVQGMNVLKLKEYSNQVSAALLFQALLPTFEAFGWGVQTFLPVFVTERISTVIYTVFTDIPIHLIPALNPIGTILLVAPYRRAVFRYFGITKAHSTIIRIQTTIRTKRRQGTVSIHPTTNN</sequence>
<protein>
    <submittedName>
        <fullName evidence="3">G protein-coupled receptor</fullName>
    </submittedName>
</protein>
<reference evidence="3" key="1">
    <citation type="submission" date="2022-11" db="UniProtKB">
        <authorList>
            <consortium name="WormBaseParasite"/>
        </authorList>
    </citation>
    <scope>IDENTIFICATION</scope>
</reference>
<feature type="transmembrane region" description="Helical" evidence="1">
    <location>
        <begin position="210"/>
        <end position="230"/>
    </location>
</feature>
<proteinExistence type="predicted"/>
<dbReference type="WBParaSite" id="scaffold5705_cov172.g9864">
    <property type="protein sequence ID" value="scaffold5705_cov172.g9864"/>
    <property type="gene ID" value="scaffold5705_cov172.g9864"/>
</dbReference>
<keyword evidence="2" id="KW-1185">Reference proteome</keyword>
<keyword evidence="1" id="KW-0472">Membrane</keyword>
<dbReference type="AlphaFoldDB" id="A0A915MYY0"/>
<feature type="transmembrane region" description="Helical" evidence="1">
    <location>
        <begin position="148"/>
        <end position="170"/>
    </location>
</feature>
<dbReference type="PANTHER" id="PTHR22943">
    <property type="entry name" value="7-TRANSMEMBRANE DOMAIN RECEPTOR C.ELEGANS"/>
    <property type="match status" value="1"/>
</dbReference>